<dbReference type="PANTHER" id="PTHR14969:SF13">
    <property type="entry name" value="AT30094P"/>
    <property type="match status" value="1"/>
</dbReference>
<dbReference type="Gene3D" id="1.20.144.10">
    <property type="entry name" value="Phosphatidic acid phosphatase type 2/haloperoxidase"/>
    <property type="match status" value="1"/>
</dbReference>
<dbReference type="AlphaFoldDB" id="A0A2P8DBC0"/>
<dbReference type="InterPro" id="IPR036938">
    <property type="entry name" value="PAP2/HPO_sf"/>
</dbReference>
<keyword evidence="1" id="KW-0472">Membrane</keyword>
<dbReference type="SMART" id="SM00014">
    <property type="entry name" value="acidPPc"/>
    <property type="match status" value="1"/>
</dbReference>
<feature type="domain" description="Phosphatidic acid phosphatase type 2/haloperoxidase" evidence="2">
    <location>
        <begin position="74"/>
        <end position="192"/>
    </location>
</feature>
<protein>
    <submittedName>
        <fullName evidence="3">Undecaprenyl-diphosphatase</fullName>
    </submittedName>
</protein>
<feature type="transmembrane region" description="Helical" evidence="1">
    <location>
        <begin position="151"/>
        <end position="169"/>
    </location>
</feature>
<sequence>MLLQTAPAPGAWERLLAVLKEWDFAVFLKINTVWTGAFGDFLMPILRDQRTWYPLYAFLFIYVIYKFRWKALPFIIIAGLTVVLTDQVSSTFFKNYFGRVRPCNEEALRGMARLLLDRCPSSGSFTSSHAVNHFGLATFIYITLKPYFGKWGLLFFFWAAFICYAQVYVGVHYPGDVSCGAVLGVLLGGFTAWIFKKYFNFGNRKRGDLTTASPTV</sequence>
<proteinExistence type="predicted"/>
<dbReference type="InterPro" id="IPR000326">
    <property type="entry name" value="PAP2/HPO"/>
</dbReference>
<feature type="transmembrane region" description="Helical" evidence="1">
    <location>
        <begin position="175"/>
        <end position="195"/>
    </location>
</feature>
<dbReference type="EMBL" id="PYGD01000001">
    <property type="protein sequence ID" value="PSK94523.1"/>
    <property type="molecule type" value="Genomic_DNA"/>
</dbReference>
<organism evidence="3 4">
    <name type="scientific">Taibaiella chishuiensis</name>
    <dbReference type="NCBI Taxonomy" id="1434707"/>
    <lineage>
        <taxon>Bacteria</taxon>
        <taxon>Pseudomonadati</taxon>
        <taxon>Bacteroidota</taxon>
        <taxon>Chitinophagia</taxon>
        <taxon>Chitinophagales</taxon>
        <taxon>Chitinophagaceae</taxon>
        <taxon>Taibaiella</taxon>
    </lineage>
</organism>
<dbReference type="SUPFAM" id="SSF48317">
    <property type="entry name" value="Acid phosphatase/Vanadium-dependent haloperoxidase"/>
    <property type="match status" value="1"/>
</dbReference>
<dbReference type="RefSeq" id="WP_106521223.1">
    <property type="nucleotide sequence ID" value="NZ_PYGD01000001.1"/>
</dbReference>
<gene>
    <name evidence="3" type="ORF">B0I18_101679</name>
</gene>
<dbReference type="OrthoDB" id="9789113at2"/>
<evidence type="ECO:0000259" key="2">
    <source>
        <dbReference type="SMART" id="SM00014"/>
    </source>
</evidence>
<reference evidence="3 4" key="1">
    <citation type="submission" date="2018-03" db="EMBL/GenBank/DDBJ databases">
        <title>Genomic Encyclopedia of Type Strains, Phase III (KMG-III): the genomes of soil and plant-associated and newly described type strains.</title>
        <authorList>
            <person name="Whitman W."/>
        </authorList>
    </citation>
    <scope>NUCLEOTIDE SEQUENCE [LARGE SCALE GENOMIC DNA]</scope>
    <source>
        <strain evidence="3 4">CGMCC 1.12700</strain>
    </source>
</reference>
<accession>A0A2P8DBC0</accession>
<keyword evidence="4" id="KW-1185">Reference proteome</keyword>
<dbReference type="PANTHER" id="PTHR14969">
    <property type="entry name" value="SPHINGOSINE-1-PHOSPHATE PHOSPHOHYDROLASE"/>
    <property type="match status" value="1"/>
</dbReference>
<keyword evidence="1" id="KW-1133">Transmembrane helix</keyword>
<evidence type="ECO:0000256" key="1">
    <source>
        <dbReference type="SAM" id="Phobius"/>
    </source>
</evidence>
<keyword evidence="1" id="KW-0812">Transmembrane</keyword>
<evidence type="ECO:0000313" key="3">
    <source>
        <dbReference type="EMBL" id="PSK94523.1"/>
    </source>
</evidence>
<dbReference type="Pfam" id="PF01569">
    <property type="entry name" value="PAP2"/>
    <property type="match status" value="1"/>
</dbReference>
<comment type="caution">
    <text evidence="3">The sequence shown here is derived from an EMBL/GenBank/DDBJ whole genome shotgun (WGS) entry which is preliminary data.</text>
</comment>
<evidence type="ECO:0000313" key="4">
    <source>
        <dbReference type="Proteomes" id="UP000240572"/>
    </source>
</evidence>
<dbReference type="Proteomes" id="UP000240572">
    <property type="component" value="Unassembled WGS sequence"/>
</dbReference>
<feature type="transmembrane region" description="Helical" evidence="1">
    <location>
        <begin position="74"/>
        <end position="93"/>
    </location>
</feature>
<name>A0A2P8DBC0_9BACT</name>